<protein>
    <recommendedName>
        <fullName evidence="4">NADP-dependent oxidoreductase domain-containing protein</fullName>
    </recommendedName>
</protein>
<evidence type="ECO:0000259" key="4">
    <source>
        <dbReference type="Pfam" id="PF00248"/>
    </source>
</evidence>
<feature type="domain" description="NADP-dependent oxidoreductase" evidence="4">
    <location>
        <begin position="4"/>
        <end position="133"/>
    </location>
</feature>
<dbReference type="Gene3D" id="3.20.20.100">
    <property type="entry name" value="NADP-dependent oxidoreductase domain"/>
    <property type="match status" value="1"/>
</dbReference>
<dbReference type="InterPro" id="IPR005399">
    <property type="entry name" value="K_chnl_volt-dep_bsu_KCNAB-rel"/>
</dbReference>
<keyword evidence="2" id="KW-0521">NADP</keyword>
<gene>
    <name evidence="5" type="ORF">GCM10023168_13880</name>
</gene>
<evidence type="ECO:0000313" key="5">
    <source>
        <dbReference type="EMBL" id="GAA4402892.1"/>
    </source>
</evidence>
<evidence type="ECO:0000256" key="2">
    <source>
        <dbReference type="ARBA" id="ARBA00022857"/>
    </source>
</evidence>
<name>A0ABP8KA50_9MICO</name>
<reference evidence="6" key="1">
    <citation type="journal article" date="2019" name="Int. J. Syst. Evol. Microbiol.">
        <title>The Global Catalogue of Microorganisms (GCM) 10K type strain sequencing project: providing services to taxonomists for standard genome sequencing and annotation.</title>
        <authorList>
            <consortium name="The Broad Institute Genomics Platform"/>
            <consortium name="The Broad Institute Genome Sequencing Center for Infectious Disease"/>
            <person name="Wu L."/>
            <person name="Ma J."/>
        </authorList>
    </citation>
    <scope>NUCLEOTIDE SEQUENCE [LARGE SCALE GENOMIC DNA]</scope>
    <source>
        <strain evidence="6">JCM 17809</strain>
    </source>
</reference>
<sequence>MLWRVIEGEVVPTCDELGISQIVWSPIAQGVLTGKYVPGQAPPEGSRASDEKGGADMIKRFMNDDVLSRVQALKPVADDAGLTMAQLAVAWVLQNDNVAAALVGASRPEQVGENVKAAGVRLEPELMARIDEALGGVVERDPGKTAENAPKGRVA</sequence>
<organism evidence="5 6">
    <name type="scientific">Fodinibacter luteus</name>
    <dbReference type="NCBI Taxonomy" id="552064"/>
    <lineage>
        <taxon>Bacteria</taxon>
        <taxon>Bacillati</taxon>
        <taxon>Actinomycetota</taxon>
        <taxon>Actinomycetes</taxon>
        <taxon>Micrococcales</taxon>
        <taxon>Intrasporangiaceae</taxon>
        <taxon>Fodinibacter (ex Wang et al. 2009)</taxon>
    </lineage>
</organism>
<dbReference type="InterPro" id="IPR023210">
    <property type="entry name" value="NADP_OxRdtase_dom"/>
</dbReference>
<keyword evidence="6" id="KW-1185">Reference proteome</keyword>
<dbReference type="Pfam" id="PF00248">
    <property type="entry name" value="Aldo_ket_red"/>
    <property type="match status" value="1"/>
</dbReference>
<dbReference type="InterPro" id="IPR036812">
    <property type="entry name" value="NAD(P)_OxRdtase_dom_sf"/>
</dbReference>
<evidence type="ECO:0000256" key="1">
    <source>
        <dbReference type="ARBA" id="ARBA00006515"/>
    </source>
</evidence>
<proteinExistence type="inferred from homology"/>
<keyword evidence="3" id="KW-0560">Oxidoreductase</keyword>
<dbReference type="PANTHER" id="PTHR43150">
    <property type="entry name" value="HYPERKINETIC, ISOFORM M"/>
    <property type="match status" value="1"/>
</dbReference>
<dbReference type="PANTHER" id="PTHR43150:SF2">
    <property type="entry name" value="HYPERKINETIC, ISOFORM M"/>
    <property type="match status" value="1"/>
</dbReference>
<evidence type="ECO:0000256" key="3">
    <source>
        <dbReference type="ARBA" id="ARBA00023002"/>
    </source>
</evidence>
<dbReference type="EMBL" id="BAABGM010000009">
    <property type="protein sequence ID" value="GAA4402892.1"/>
    <property type="molecule type" value="Genomic_DNA"/>
</dbReference>
<evidence type="ECO:0000313" key="6">
    <source>
        <dbReference type="Proteomes" id="UP001500945"/>
    </source>
</evidence>
<comment type="similarity">
    <text evidence="1">Belongs to the shaker potassium channel beta subunit family.</text>
</comment>
<dbReference type="SUPFAM" id="SSF51430">
    <property type="entry name" value="NAD(P)-linked oxidoreductase"/>
    <property type="match status" value="1"/>
</dbReference>
<accession>A0ABP8KA50</accession>
<comment type="caution">
    <text evidence="5">The sequence shown here is derived from an EMBL/GenBank/DDBJ whole genome shotgun (WGS) entry which is preliminary data.</text>
</comment>
<dbReference type="Proteomes" id="UP001500945">
    <property type="component" value="Unassembled WGS sequence"/>
</dbReference>